<gene>
    <name evidence="2" type="ORF">OO013_16560</name>
</gene>
<feature type="transmembrane region" description="Helical" evidence="1">
    <location>
        <begin position="259"/>
        <end position="276"/>
    </location>
</feature>
<sequence>MKEYKIAKGWAIFIYLFSPVLLGLFGWVLSLPFQEENFSPNASWIIIPVSIAMIVLIIYGLAETYKGKLLIQNDRIIYISTFYKRILTIDEVKGYTVNEQYIFVEPKSKNKKRIKISKYTGGYGEILFWFSLRFPDLDKVNTFEEEQDILSNETYGESLEIREDRLQKARKTSRVINWLAGLSSFWIIFYPTPYQFAILAGILIPITGLIAVKLSNGLIHIDEKKGSAYPSVIYSFIFPPLGIMLRAILDFNIFDFSNVWLPTFLITVIFLILLLNKQKQITIKDKTNFITIACLTLFLFAYSIGVVIQYNCYYDNSQAKIYTAKILNKRISSGRSTTHYLELSSWGPQKEIEEISVDKKLYSKVNIGEQVTVNFKKGNLNIPWLVVTND</sequence>
<feature type="transmembrane region" description="Helical" evidence="1">
    <location>
        <begin position="42"/>
        <end position="62"/>
    </location>
</feature>
<evidence type="ECO:0000313" key="2">
    <source>
        <dbReference type="EMBL" id="MCX2745494.1"/>
    </source>
</evidence>
<keyword evidence="3" id="KW-1185">Reference proteome</keyword>
<comment type="caution">
    <text evidence="2">The sequence shown here is derived from an EMBL/GenBank/DDBJ whole genome shotgun (WGS) entry which is preliminary data.</text>
</comment>
<feature type="transmembrane region" description="Helical" evidence="1">
    <location>
        <begin position="12"/>
        <end position="30"/>
    </location>
</feature>
<keyword evidence="1" id="KW-0472">Membrane</keyword>
<feature type="transmembrane region" description="Helical" evidence="1">
    <location>
        <begin position="175"/>
        <end position="192"/>
    </location>
</feature>
<accession>A0ABT3RVV7</accession>
<evidence type="ECO:0000313" key="3">
    <source>
        <dbReference type="Proteomes" id="UP001209885"/>
    </source>
</evidence>
<name>A0ABT3RVV7_9BACT</name>
<dbReference type="RefSeq" id="WP_266058084.1">
    <property type="nucleotide sequence ID" value="NZ_JAPFQN010000010.1"/>
</dbReference>
<evidence type="ECO:0008006" key="4">
    <source>
        <dbReference type="Google" id="ProtNLM"/>
    </source>
</evidence>
<feature type="transmembrane region" description="Helical" evidence="1">
    <location>
        <begin position="198"/>
        <end position="219"/>
    </location>
</feature>
<dbReference type="Proteomes" id="UP001209885">
    <property type="component" value="Unassembled WGS sequence"/>
</dbReference>
<feature type="transmembrane region" description="Helical" evidence="1">
    <location>
        <begin position="231"/>
        <end position="253"/>
    </location>
</feature>
<feature type="transmembrane region" description="Helical" evidence="1">
    <location>
        <begin position="288"/>
        <end position="310"/>
    </location>
</feature>
<reference evidence="2 3" key="1">
    <citation type="submission" date="2022-11" db="EMBL/GenBank/DDBJ databases">
        <title>The characterization of three novel Bacteroidetes species and genomic analysis of their roles in tidal elemental geochemical cycles.</title>
        <authorList>
            <person name="Ma K."/>
        </authorList>
    </citation>
    <scope>NUCLEOTIDE SEQUENCE [LARGE SCALE GENOMIC DNA]</scope>
    <source>
        <strain evidence="2 3">M17</strain>
    </source>
</reference>
<keyword evidence="1" id="KW-1133">Transmembrane helix</keyword>
<keyword evidence="1" id="KW-0812">Transmembrane</keyword>
<evidence type="ECO:0000256" key="1">
    <source>
        <dbReference type="SAM" id="Phobius"/>
    </source>
</evidence>
<organism evidence="2 3">
    <name type="scientific">Mangrovivirga halotolerans</name>
    <dbReference type="NCBI Taxonomy" id="2993936"/>
    <lineage>
        <taxon>Bacteria</taxon>
        <taxon>Pseudomonadati</taxon>
        <taxon>Bacteroidota</taxon>
        <taxon>Cytophagia</taxon>
        <taxon>Cytophagales</taxon>
        <taxon>Mangrovivirgaceae</taxon>
        <taxon>Mangrovivirga</taxon>
    </lineage>
</organism>
<protein>
    <recommendedName>
        <fullName evidence="4">PH domain-containing protein</fullName>
    </recommendedName>
</protein>
<dbReference type="EMBL" id="JAPFQN010000010">
    <property type="protein sequence ID" value="MCX2745494.1"/>
    <property type="molecule type" value="Genomic_DNA"/>
</dbReference>
<proteinExistence type="predicted"/>